<evidence type="ECO:0000256" key="5">
    <source>
        <dbReference type="ARBA" id="ARBA00022737"/>
    </source>
</evidence>
<dbReference type="InterPro" id="IPR000644">
    <property type="entry name" value="CBS_dom"/>
</dbReference>
<name>A0A9D5R910_9FIRM</name>
<accession>A0A9D5R910</accession>
<evidence type="ECO:0000313" key="16">
    <source>
        <dbReference type="Proteomes" id="UP000806542"/>
    </source>
</evidence>
<evidence type="ECO:0000259" key="14">
    <source>
        <dbReference type="PROSITE" id="PS51846"/>
    </source>
</evidence>
<feature type="domain" description="CBS" evidence="13">
    <location>
        <begin position="290"/>
        <end position="347"/>
    </location>
</feature>
<dbReference type="GO" id="GO:0050660">
    <property type="term" value="F:flavin adenine dinucleotide binding"/>
    <property type="evidence" value="ECO:0007669"/>
    <property type="project" value="InterPro"/>
</dbReference>
<dbReference type="InterPro" id="IPR036318">
    <property type="entry name" value="FAD-bd_PCMH-like_sf"/>
</dbReference>
<keyword evidence="16" id="KW-1185">Reference proteome</keyword>
<dbReference type="PANTHER" id="PTHR22777">
    <property type="entry name" value="HEMOLYSIN-RELATED"/>
    <property type="match status" value="1"/>
</dbReference>
<dbReference type="Pfam" id="PF03471">
    <property type="entry name" value="CorC_HlyC"/>
    <property type="match status" value="1"/>
</dbReference>
<keyword evidence="4 10" id="KW-0812">Transmembrane</keyword>
<dbReference type="FunFam" id="3.10.580.10:FF:000002">
    <property type="entry name" value="Magnesium/cobalt efflux protein CorC"/>
    <property type="match status" value="1"/>
</dbReference>
<evidence type="ECO:0000256" key="1">
    <source>
        <dbReference type="ARBA" id="ARBA00004651"/>
    </source>
</evidence>
<dbReference type="InterPro" id="IPR005170">
    <property type="entry name" value="Transptr-assoc_dom"/>
</dbReference>
<dbReference type="PROSITE" id="PS51371">
    <property type="entry name" value="CBS"/>
    <property type="match status" value="2"/>
</dbReference>
<evidence type="ECO:0000256" key="11">
    <source>
        <dbReference type="SAM" id="MobiDB-lite"/>
    </source>
</evidence>
<evidence type="ECO:0000256" key="2">
    <source>
        <dbReference type="ARBA" id="ARBA00006337"/>
    </source>
</evidence>
<organism evidence="15 16">
    <name type="scientific">Ructibacterium gallinarum</name>
    <dbReference type="NCBI Taxonomy" id="2779355"/>
    <lineage>
        <taxon>Bacteria</taxon>
        <taxon>Bacillati</taxon>
        <taxon>Bacillota</taxon>
        <taxon>Clostridia</taxon>
        <taxon>Eubacteriales</taxon>
        <taxon>Oscillospiraceae</taxon>
        <taxon>Ructibacterium</taxon>
    </lineage>
</organism>
<feature type="region of interest" description="Disordered" evidence="11">
    <location>
        <begin position="437"/>
        <end position="470"/>
    </location>
</feature>
<comment type="similarity">
    <text evidence="2">Belongs to the UPF0053 family.</text>
</comment>
<gene>
    <name evidence="15" type="ORF">INF28_05840</name>
</gene>
<dbReference type="SMART" id="SM01091">
    <property type="entry name" value="CorC_HlyC"/>
    <property type="match status" value="1"/>
</dbReference>
<keyword evidence="7 9" id="KW-0129">CBS domain</keyword>
<dbReference type="InterPro" id="IPR046342">
    <property type="entry name" value="CBS_dom_sf"/>
</dbReference>
<dbReference type="Proteomes" id="UP000806542">
    <property type="component" value="Unassembled WGS sequence"/>
</dbReference>
<dbReference type="SUPFAM" id="SSF56176">
    <property type="entry name" value="FAD-binding/transporter-associated domain-like"/>
    <property type="match status" value="1"/>
</dbReference>
<dbReference type="Gene3D" id="3.30.465.10">
    <property type="match status" value="1"/>
</dbReference>
<protein>
    <submittedName>
        <fullName evidence="15">HlyC/CorC family transporter</fullName>
    </submittedName>
</protein>
<dbReference type="GO" id="GO:0005886">
    <property type="term" value="C:plasma membrane"/>
    <property type="evidence" value="ECO:0007669"/>
    <property type="project" value="UniProtKB-SubCell"/>
</dbReference>
<dbReference type="InterPro" id="IPR016169">
    <property type="entry name" value="FAD-bd_PCMH_sub2"/>
</dbReference>
<dbReference type="PANTHER" id="PTHR22777:SF32">
    <property type="entry name" value="UPF0053 INNER MEMBRANE PROTEIN YFJD"/>
    <property type="match status" value="1"/>
</dbReference>
<dbReference type="InterPro" id="IPR002550">
    <property type="entry name" value="CNNM"/>
</dbReference>
<evidence type="ECO:0000259" key="13">
    <source>
        <dbReference type="PROSITE" id="PS51371"/>
    </source>
</evidence>
<dbReference type="EMBL" id="JADCKB010000009">
    <property type="protein sequence ID" value="MBE5039984.1"/>
    <property type="molecule type" value="Genomic_DNA"/>
</dbReference>
<evidence type="ECO:0000256" key="8">
    <source>
        <dbReference type="ARBA" id="ARBA00023136"/>
    </source>
</evidence>
<dbReference type="RefSeq" id="WP_226392533.1">
    <property type="nucleotide sequence ID" value="NZ_JADCKB010000009.1"/>
</dbReference>
<reference evidence="15" key="1">
    <citation type="submission" date="2020-10" db="EMBL/GenBank/DDBJ databases">
        <title>ChiBAC.</title>
        <authorList>
            <person name="Zenner C."/>
            <person name="Hitch T.C.A."/>
            <person name="Clavel T."/>
        </authorList>
    </citation>
    <scope>NUCLEOTIDE SEQUENCE</scope>
    <source>
        <strain evidence="15">DSM 107454</strain>
    </source>
</reference>
<feature type="domain" description="CBS" evidence="13">
    <location>
        <begin position="225"/>
        <end position="284"/>
    </location>
</feature>
<evidence type="ECO:0000256" key="3">
    <source>
        <dbReference type="ARBA" id="ARBA00022475"/>
    </source>
</evidence>
<comment type="caution">
    <text evidence="15">The sequence shown here is derived from an EMBL/GenBank/DDBJ whole genome shotgun (WGS) entry which is preliminary data.</text>
</comment>
<keyword evidence="5" id="KW-0677">Repeat</keyword>
<evidence type="ECO:0000256" key="10">
    <source>
        <dbReference type="PROSITE-ProRule" id="PRU01193"/>
    </source>
</evidence>
<dbReference type="InterPro" id="IPR044751">
    <property type="entry name" value="Ion_transp-like_CBS"/>
</dbReference>
<dbReference type="SUPFAM" id="SSF54631">
    <property type="entry name" value="CBS-domain pair"/>
    <property type="match status" value="1"/>
</dbReference>
<evidence type="ECO:0000256" key="7">
    <source>
        <dbReference type="ARBA" id="ARBA00023122"/>
    </source>
</evidence>
<sequence length="470" mass="53140">MDTLPPQLLLFSLGVILLLGFLTAFAKAASVDISDTRLATLSEENEKAKRLFKMLEQEPSAVVGAMEMFGYVLAILFAVLTVFGFSGRLGDVLVLAGVKENGKLVHILTLLILTVILVFLYQVFWDLLPGRLAAKYAESAAVGLSGYTKAVTVIGRPFLWLPTRISNLIARLFGVRPHDLEEEVTEEEIRMMVDIGSENGTIDDDEKEMIHNIFELDDKPVADIMTHRTEACILWMEDSIEEWKRFIDETRHTRYPVCDEDVDNVIGVVNTRDFYKFLLDGGQKNTLRSILREPYFIPDSMKADELFSRMQQKHTHIVVVMDEYGGFQGLVTLEDLLEEIVGELYSEYDEPDPDQEITYLDENTWRIKGSAEIEDVEKALNITLPEGDYNTFAGLVLDAIETLPKDGATVETEIGPMQIKVTSVAEHRIEEAVVCLKRDLQDETEENKEKDSKPSSTKEKDSKTKKEEKK</sequence>
<dbReference type="CDD" id="cd04590">
    <property type="entry name" value="CBS_pair_CorC_HlyC_assoc"/>
    <property type="match status" value="1"/>
</dbReference>
<keyword evidence="6 10" id="KW-1133">Transmembrane helix</keyword>
<dbReference type="Pfam" id="PF01595">
    <property type="entry name" value="CNNM"/>
    <property type="match status" value="1"/>
</dbReference>
<comment type="subcellular location">
    <subcellularLocation>
        <location evidence="1">Cell membrane</location>
        <topology evidence="1">Multi-pass membrane protein</topology>
    </subcellularLocation>
</comment>
<feature type="transmembrane region" description="Helical" evidence="12">
    <location>
        <begin position="61"/>
        <end position="83"/>
    </location>
</feature>
<keyword evidence="8 10" id="KW-0472">Membrane</keyword>
<keyword evidence="3" id="KW-1003">Cell membrane</keyword>
<evidence type="ECO:0000256" key="12">
    <source>
        <dbReference type="SAM" id="Phobius"/>
    </source>
</evidence>
<dbReference type="Gene3D" id="3.10.580.10">
    <property type="entry name" value="CBS-domain"/>
    <property type="match status" value="1"/>
</dbReference>
<evidence type="ECO:0000256" key="6">
    <source>
        <dbReference type="ARBA" id="ARBA00022989"/>
    </source>
</evidence>
<evidence type="ECO:0000313" key="15">
    <source>
        <dbReference type="EMBL" id="MBE5039984.1"/>
    </source>
</evidence>
<proteinExistence type="inferred from homology"/>
<feature type="domain" description="CNNM transmembrane" evidence="14">
    <location>
        <begin position="1"/>
        <end position="206"/>
    </location>
</feature>
<feature type="transmembrane region" description="Helical" evidence="12">
    <location>
        <begin position="104"/>
        <end position="125"/>
    </location>
</feature>
<evidence type="ECO:0000256" key="4">
    <source>
        <dbReference type="ARBA" id="ARBA00022692"/>
    </source>
</evidence>
<dbReference type="AlphaFoldDB" id="A0A9D5R910"/>
<dbReference type="Pfam" id="PF00571">
    <property type="entry name" value="CBS"/>
    <property type="match status" value="2"/>
</dbReference>
<evidence type="ECO:0000256" key="9">
    <source>
        <dbReference type="PROSITE-ProRule" id="PRU00703"/>
    </source>
</evidence>
<dbReference type="PROSITE" id="PS51846">
    <property type="entry name" value="CNNM"/>
    <property type="match status" value="1"/>
</dbReference>